<evidence type="ECO:0000256" key="10">
    <source>
        <dbReference type="ARBA" id="ARBA00025198"/>
    </source>
</evidence>
<evidence type="ECO:0000313" key="17">
    <source>
        <dbReference type="Proteomes" id="UP001156641"/>
    </source>
</evidence>
<accession>A0ABQ6A8A8</accession>
<comment type="function">
    <text evidence="10 13">F(1)F(0) ATP synthase produces ATP from ADP in the presence of a proton or sodium gradient. F-type ATPases consist of two structural domains, F(1) containing the extramembraneous catalytic core and F(0) containing the membrane proton channel, linked together by a central stalk and a peripheral stalk. During catalysis, ATP synthesis in the catalytic domain of F(1) is coupled via a rotary mechanism of the central stalk subunits to proton translocation.</text>
</comment>
<dbReference type="Pfam" id="PF00430">
    <property type="entry name" value="ATP-synt_B"/>
    <property type="match status" value="1"/>
</dbReference>
<dbReference type="InterPro" id="IPR050059">
    <property type="entry name" value="ATP_synthase_B_chain"/>
</dbReference>
<evidence type="ECO:0000256" key="8">
    <source>
        <dbReference type="ARBA" id="ARBA00023136"/>
    </source>
</evidence>
<proteinExistence type="inferred from homology"/>
<feature type="transmembrane region" description="Helical" evidence="13">
    <location>
        <begin position="6"/>
        <end position="27"/>
    </location>
</feature>
<evidence type="ECO:0000256" key="12">
    <source>
        <dbReference type="ARBA" id="ARBA00037847"/>
    </source>
</evidence>
<comment type="function">
    <text evidence="11">Component of the F(0) channel, it forms part of the peripheral stalk, linking F(1) to F(0). The b'-subunit is a diverged and duplicated form of b found in plants and photosynthetic bacteria.</text>
</comment>
<organism evidence="16 17">
    <name type="scientific">Acidocella aquatica</name>
    <dbReference type="NCBI Taxonomy" id="1922313"/>
    <lineage>
        <taxon>Bacteria</taxon>
        <taxon>Pseudomonadati</taxon>
        <taxon>Pseudomonadota</taxon>
        <taxon>Alphaproteobacteria</taxon>
        <taxon>Acetobacterales</taxon>
        <taxon>Acidocellaceae</taxon>
        <taxon>Acidocella</taxon>
    </lineage>
</organism>
<dbReference type="EMBL" id="BSOS01000073">
    <property type="protein sequence ID" value="GLR67883.1"/>
    <property type="molecule type" value="Genomic_DNA"/>
</dbReference>
<evidence type="ECO:0000256" key="6">
    <source>
        <dbReference type="ARBA" id="ARBA00022989"/>
    </source>
</evidence>
<reference evidence="17" key="1">
    <citation type="journal article" date="2019" name="Int. J. Syst. Evol. Microbiol.">
        <title>The Global Catalogue of Microorganisms (GCM) 10K type strain sequencing project: providing services to taxonomists for standard genome sequencing and annotation.</title>
        <authorList>
            <consortium name="The Broad Institute Genomics Platform"/>
            <consortium name="The Broad Institute Genome Sequencing Center for Infectious Disease"/>
            <person name="Wu L."/>
            <person name="Ma J."/>
        </authorList>
    </citation>
    <scope>NUCLEOTIDE SEQUENCE [LARGE SCALE GENOMIC DNA]</scope>
    <source>
        <strain evidence="17">NBRC 112502</strain>
    </source>
</reference>
<evidence type="ECO:0000256" key="9">
    <source>
        <dbReference type="ARBA" id="ARBA00023310"/>
    </source>
</evidence>
<dbReference type="HAMAP" id="MF_01398">
    <property type="entry name" value="ATP_synth_b_bprime"/>
    <property type="match status" value="1"/>
</dbReference>
<evidence type="ECO:0000313" key="16">
    <source>
        <dbReference type="EMBL" id="GLR67883.1"/>
    </source>
</evidence>
<dbReference type="PANTHER" id="PTHR33445">
    <property type="entry name" value="ATP SYNTHASE SUBUNIT B', CHLOROPLASTIC"/>
    <property type="match status" value="1"/>
</dbReference>
<feature type="coiled-coil region" evidence="15">
    <location>
        <begin position="70"/>
        <end position="116"/>
    </location>
</feature>
<evidence type="ECO:0000256" key="14">
    <source>
        <dbReference type="RuleBase" id="RU003848"/>
    </source>
</evidence>
<comment type="subunit">
    <text evidence="13">F-type ATPases have 2 components, F(1) - the catalytic core - and F(0) - the membrane proton channel. F(1) has five subunits: alpha(3), beta(3), gamma(1), delta(1), epsilon(1). F(0) has three main subunits: a(1), b(2) and c(10-14). The alpha and beta chains form an alternating ring which encloses part of the gamma chain. F(1) is attached to F(0) by a central stalk formed by the gamma and epsilon chains, while a peripheral stalk is formed by the delta and b chains.</text>
</comment>
<comment type="caution">
    <text evidence="16">The sequence shown here is derived from an EMBL/GenBank/DDBJ whole genome shotgun (WGS) entry which is preliminary data.</text>
</comment>
<evidence type="ECO:0000256" key="5">
    <source>
        <dbReference type="ARBA" id="ARBA00022781"/>
    </source>
</evidence>
<sequence>MSIDWATLGLQALNVLILVWLLARFFWRPVAGMIEQRRAAAQALLADAGAKNEAAKAALAEITQTRAGFAQEREALLAQAQAQAAAARAALLAEAAQEAEALRREARAAMQTEQAAAAQAWRERASRLAVDIAARLAARLQGEAVQAAFLEYLLHEIQALPPAARQVAALEVASATEISAAAQSEITARISAALGAAPRITFKTEPALIAGLELRGPHLRISNSWRADLDRIEQDLTHDG</sequence>
<evidence type="ECO:0000256" key="4">
    <source>
        <dbReference type="ARBA" id="ARBA00022692"/>
    </source>
</evidence>
<dbReference type="InterPro" id="IPR002146">
    <property type="entry name" value="ATP_synth_b/b'su_bac/chlpt"/>
</dbReference>
<keyword evidence="7 13" id="KW-0406">Ion transport</keyword>
<evidence type="ECO:0000256" key="11">
    <source>
        <dbReference type="ARBA" id="ARBA00025614"/>
    </source>
</evidence>
<comment type="subcellular location">
    <subcellularLocation>
        <location evidence="13">Cell membrane</location>
        <topology evidence="13">Single-pass membrane protein</topology>
    </subcellularLocation>
    <subcellularLocation>
        <location evidence="12">Endomembrane system</location>
        <topology evidence="12">Single-pass membrane protein</topology>
    </subcellularLocation>
</comment>
<keyword evidence="2 13" id="KW-0813">Transport</keyword>
<keyword evidence="8 13" id="KW-0472">Membrane</keyword>
<keyword evidence="5 13" id="KW-0375">Hydrogen ion transport</keyword>
<dbReference type="Proteomes" id="UP001156641">
    <property type="component" value="Unassembled WGS sequence"/>
</dbReference>
<dbReference type="Pfam" id="PF00213">
    <property type="entry name" value="OSCP"/>
    <property type="match status" value="1"/>
</dbReference>
<keyword evidence="17" id="KW-1185">Reference proteome</keyword>
<keyword evidence="4 13" id="KW-0812">Transmembrane</keyword>
<keyword evidence="3 13" id="KW-0138">CF(0)</keyword>
<evidence type="ECO:0000256" key="3">
    <source>
        <dbReference type="ARBA" id="ARBA00022547"/>
    </source>
</evidence>
<dbReference type="RefSeq" id="WP_284258673.1">
    <property type="nucleotide sequence ID" value="NZ_BSOS01000073.1"/>
</dbReference>
<protein>
    <recommendedName>
        <fullName evidence="13">ATP synthase subunit b</fullName>
    </recommendedName>
    <alternativeName>
        <fullName evidence="13">ATP synthase F(0) sector subunit b</fullName>
    </alternativeName>
    <alternativeName>
        <fullName evidence="13">ATPase subunit I</fullName>
    </alternativeName>
    <alternativeName>
        <fullName evidence="13">F-type ATPase subunit b</fullName>
        <shortName evidence="13">F-ATPase subunit b</shortName>
    </alternativeName>
</protein>
<dbReference type="InterPro" id="IPR000711">
    <property type="entry name" value="ATPase_OSCP/dsu"/>
</dbReference>
<name>A0ABQ6A8A8_9PROT</name>
<evidence type="ECO:0000256" key="2">
    <source>
        <dbReference type="ARBA" id="ARBA00022448"/>
    </source>
</evidence>
<keyword evidence="15" id="KW-0175">Coiled coil</keyword>
<keyword evidence="6 13" id="KW-1133">Transmembrane helix</keyword>
<evidence type="ECO:0000256" key="15">
    <source>
        <dbReference type="SAM" id="Coils"/>
    </source>
</evidence>
<keyword evidence="9 13" id="KW-0066">ATP synthesis</keyword>
<evidence type="ECO:0000256" key="13">
    <source>
        <dbReference type="HAMAP-Rule" id="MF_01398"/>
    </source>
</evidence>
<comment type="similarity">
    <text evidence="1 13 14">Belongs to the ATPase B chain family.</text>
</comment>
<evidence type="ECO:0000256" key="7">
    <source>
        <dbReference type="ARBA" id="ARBA00023065"/>
    </source>
</evidence>
<keyword evidence="13" id="KW-1003">Cell membrane</keyword>
<evidence type="ECO:0000256" key="1">
    <source>
        <dbReference type="ARBA" id="ARBA00005513"/>
    </source>
</evidence>
<gene>
    <name evidence="13 16" type="primary">atpF</name>
    <name evidence="16" type="ORF">GCM10010909_25640</name>
</gene>
<dbReference type="PANTHER" id="PTHR33445:SF2">
    <property type="entry name" value="ATP SYNTHASE SUBUNIT B', CHLOROPLASTIC"/>
    <property type="match status" value="1"/>
</dbReference>